<reference evidence="1 2" key="1">
    <citation type="submission" date="2023-12" db="EMBL/GenBank/DDBJ databases">
        <title>Description of new species of Mycobacterium terrae complex isolated from sewage at the Sao Paulo Zoological Park Foundation in Brazil.</title>
        <authorList>
            <person name="Romagnoli C.L."/>
            <person name="Conceicao E.C."/>
            <person name="Machado E."/>
            <person name="Barreto L.B.P.F."/>
            <person name="Sharma A."/>
            <person name="Silva N.M."/>
            <person name="Marques L.E."/>
            <person name="Juliana M.A."/>
            <person name="Lourenco M.C.S."/>
            <person name="Digiampietri L.A."/>
            <person name="Suffys P.N."/>
            <person name="Viana-Niero C."/>
        </authorList>
    </citation>
    <scope>NUCLEOTIDE SEQUENCE [LARGE SCALE GENOMIC DNA]</scope>
    <source>
        <strain evidence="1 2">MYC098</strain>
    </source>
</reference>
<sequence>MSQTHESTDTSGCRGRVLFTYQELAQTLAGGEDWHFAARLLRELVLRSAKASTAEADVIHQDPGLTGIRGWDAILGGVAHITGRGRVSAPKVLDWCFDTARYCTDAMFDPFNLPAKYFWWDYLRTPIELQTRNVIFPSGNLEGV</sequence>
<dbReference type="Proteomes" id="UP001299596">
    <property type="component" value="Unassembled WGS sequence"/>
</dbReference>
<evidence type="ECO:0000313" key="2">
    <source>
        <dbReference type="Proteomes" id="UP001299596"/>
    </source>
</evidence>
<dbReference type="RefSeq" id="WP_329780388.1">
    <property type="nucleotide sequence ID" value="NZ_JAYJJR010000016.1"/>
</dbReference>
<dbReference type="EMBL" id="JAYJJR010000016">
    <property type="protein sequence ID" value="MEB3023389.1"/>
    <property type="molecule type" value="Genomic_DNA"/>
</dbReference>
<organism evidence="1 2">
    <name type="scientific">[Mycobacterium] crassicus</name>
    <dbReference type="NCBI Taxonomy" id="2872309"/>
    <lineage>
        <taxon>Bacteria</taxon>
        <taxon>Bacillati</taxon>
        <taxon>Actinomycetota</taxon>
        <taxon>Actinomycetes</taxon>
        <taxon>Mycobacteriales</taxon>
        <taxon>Mycobacteriaceae</taxon>
        <taxon>Mycolicibacter</taxon>
    </lineage>
</organism>
<protein>
    <submittedName>
        <fullName evidence="1">Uncharacterized protein</fullName>
    </submittedName>
</protein>
<name>A0ABU5XMF8_9MYCO</name>
<gene>
    <name evidence="1" type="ORF">K6T79_20310</name>
</gene>
<keyword evidence="2" id="KW-1185">Reference proteome</keyword>
<accession>A0ABU5XMF8</accession>
<proteinExistence type="predicted"/>
<comment type="caution">
    <text evidence="1">The sequence shown here is derived from an EMBL/GenBank/DDBJ whole genome shotgun (WGS) entry which is preliminary data.</text>
</comment>
<evidence type="ECO:0000313" key="1">
    <source>
        <dbReference type="EMBL" id="MEB3023389.1"/>
    </source>
</evidence>